<evidence type="ECO:0000256" key="6">
    <source>
        <dbReference type="ARBA" id="ARBA00022989"/>
    </source>
</evidence>
<name>A0A845UUE9_9GAMM</name>
<sequence>MTTLLWGALLFLLLNAIGCLLRAILGPTLLDRLVAANVIGTKTLIILVLLGTVLDQGLWLDVALVYGLLSFTVSLVVGRLVETGRLPHPESAP</sequence>
<evidence type="ECO:0000256" key="7">
    <source>
        <dbReference type="ARBA" id="ARBA00023136"/>
    </source>
</evidence>
<dbReference type="InterPro" id="IPR007208">
    <property type="entry name" value="MrpF/PhaF-like"/>
</dbReference>
<evidence type="ECO:0000313" key="9">
    <source>
        <dbReference type="EMBL" id="NDY94174.1"/>
    </source>
</evidence>
<dbReference type="Pfam" id="PF04066">
    <property type="entry name" value="MrpF_PhaF"/>
    <property type="match status" value="1"/>
</dbReference>
<evidence type="ECO:0000256" key="4">
    <source>
        <dbReference type="ARBA" id="ARBA00022475"/>
    </source>
</evidence>
<dbReference type="Proteomes" id="UP000484885">
    <property type="component" value="Unassembled WGS sequence"/>
</dbReference>
<protein>
    <submittedName>
        <fullName evidence="9">pH regulation protein F</fullName>
    </submittedName>
</protein>
<feature type="transmembrane region" description="Helical" evidence="8">
    <location>
        <begin position="58"/>
        <end position="81"/>
    </location>
</feature>
<keyword evidence="10" id="KW-1185">Reference proteome</keyword>
<comment type="similarity">
    <text evidence="2">Belongs to the CPA3 antiporters (TC 2.A.63) subunit F family.</text>
</comment>
<gene>
    <name evidence="9" type="ORF">G3I74_00300</name>
</gene>
<evidence type="ECO:0000256" key="3">
    <source>
        <dbReference type="ARBA" id="ARBA00022448"/>
    </source>
</evidence>
<dbReference type="GO" id="GO:0005886">
    <property type="term" value="C:plasma membrane"/>
    <property type="evidence" value="ECO:0007669"/>
    <property type="project" value="UniProtKB-SubCell"/>
</dbReference>
<reference evidence="9 10" key="1">
    <citation type="submission" date="2020-02" db="EMBL/GenBank/DDBJ databases">
        <authorList>
            <person name="Zhang X.-Y."/>
        </authorList>
    </citation>
    <scope>NUCLEOTIDE SEQUENCE [LARGE SCALE GENOMIC DNA]</scope>
    <source>
        <strain evidence="9 10">C33</strain>
    </source>
</reference>
<evidence type="ECO:0000256" key="8">
    <source>
        <dbReference type="SAM" id="Phobius"/>
    </source>
</evidence>
<keyword evidence="4" id="KW-1003">Cell membrane</keyword>
<keyword evidence="3" id="KW-0813">Transport</keyword>
<dbReference type="PANTHER" id="PTHR34702">
    <property type="entry name" value="NA(+)/H(+) ANTIPORTER SUBUNIT F1"/>
    <property type="match status" value="1"/>
</dbReference>
<evidence type="ECO:0000256" key="1">
    <source>
        <dbReference type="ARBA" id="ARBA00004651"/>
    </source>
</evidence>
<dbReference type="RefSeq" id="WP_164208816.1">
    <property type="nucleotide sequence ID" value="NZ_JAAGSC010000023.1"/>
</dbReference>
<proteinExistence type="inferred from homology"/>
<keyword evidence="7 8" id="KW-0472">Membrane</keyword>
<accession>A0A845UUE9</accession>
<evidence type="ECO:0000313" key="10">
    <source>
        <dbReference type="Proteomes" id="UP000484885"/>
    </source>
</evidence>
<dbReference type="PANTHER" id="PTHR34702:SF1">
    <property type="entry name" value="NA(+)_H(+) ANTIPORTER SUBUNIT F"/>
    <property type="match status" value="1"/>
</dbReference>
<evidence type="ECO:0000256" key="5">
    <source>
        <dbReference type="ARBA" id="ARBA00022692"/>
    </source>
</evidence>
<dbReference type="AlphaFoldDB" id="A0A845UUE9"/>
<comment type="subcellular location">
    <subcellularLocation>
        <location evidence="1">Cell membrane</location>
        <topology evidence="1">Multi-pass membrane protein</topology>
    </subcellularLocation>
</comment>
<dbReference type="EMBL" id="JAAGSC010000023">
    <property type="protein sequence ID" value="NDY94174.1"/>
    <property type="molecule type" value="Genomic_DNA"/>
</dbReference>
<keyword evidence="6 8" id="KW-1133">Transmembrane helix</keyword>
<keyword evidence="5 8" id="KW-0812">Transmembrane</keyword>
<feature type="transmembrane region" description="Helical" evidence="8">
    <location>
        <begin position="32"/>
        <end position="51"/>
    </location>
</feature>
<evidence type="ECO:0000256" key="2">
    <source>
        <dbReference type="ARBA" id="ARBA00009212"/>
    </source>
</evidence>
<dbReference type="GO" id="GO:0015385">
    <property type="term" value="F:sodium:proton antiporter activity"/>
    <property type="evidence" value="ECO:0007669"/>
    <property type="project" value="TreeGrafter"/>
</dbReference>
<organism evidence="9 10">
    <name type="scientific">Wenzhouxiangella limi</name>
    <dbReference type="NCBI Taxonomy" id="2707351"/>
    <lineage>
        <taxon>Bacteria</taxon>
        <taxon>Pseudomonadati</taxon>
        <taxon>Pseudomonadota</taxon>
        <taxon>Gammaproteobacteria</taxon>
        <taxon>Chromatiales</taxon>
        <taxon>Wenzhouxiangellaceae</taxon>
        <taxon>Wenzhouxiangella</taxon>
    </lineage>
</organism>
<comment type="caution">
    <text evidence="9">The sequence shown here is derived from an EMBL/GenBank/DDBJ whole genome shotgun (WGS) entry which is preliminary data.</text>
</comment>